<dbReference type="HOGENOM" id="CLU_1959164_0_0_1"/>
<dbReference type="RefSeq" id="XP_013339999.1">
    <property type="nucleotide sequence ID" value="XM_013484545.1"/>
</dbReference>
<reference evidence="3 4" key="1">
    <citation type="journal article" date="2014" name="BMC Genomics">
        <title>Genome sequencing of four Aureobasidium pullulans varieties: biotechnological potential, stress tolerance, and description of new species.</title>
        <authorList>
            <person name="Gostin Ar C."/>
            <person name="Ohm R.A."/>
            <person name="Kogej T."/>
            <person name="Sonjak S."/>
            <person name="Turk M."/>
            <person name="Zajc J."/>
            <person name="Zalar P."/>
            <person name="Grube M."/>
            <person name="Sun H."/>
            <person name="Han J."/>
            <person name="Sharma A."/>
            <person name="Chiniquy J."/>
            <person name="Ngan C.Y."/>
            <person name="Lipzen A."/>
            <person name="Barry K."/>
            <person name="Grigoriev I.V."/>
            <person name="Gunde-Cimerman N."/>
        </authorList>
    </citation>
    <scope>NUCLEOTIDE SEQUENCE [LARGE SCALE GENOMIC DNA]</scope>
    <source>
        <strain evidence="3 4">EXF-2481</strain>
    </source>
</reference>
<dbReference type="GeneID" id="25371787"/>
<dbReference type="Proteomes" id="UP000030641">
    <property type="component" value="Unassembled WGS sequence"/>
</dbReference>
<evidence type="ECO:0000256" key="1">
    <source>
        <dbReference type="SAM" id="MobiDB-lite"/>
    </source>
</evidence>
<organism evidence="3 4">
    <name type="scientific">Aureobasidium subglaciale (strain EXF-2481)</name>
    <name type="common">Aureobasidium pullulans var. subglaciale</name>
    <dbReference type="NCBI Taxonomy" id="1043005"/>
    <lineage>
        <taxon>Eukaryota</taxon>
        <taxon>Fungi</taxon>
        <taxon>Dikarya</taxon>
        <taxon>Ascomycota</taxon>
        <taxon>Pezizomycotina</taxon>
        <taxon>Dothideomycetes</taxon>
        <taxon>Dothideomycetidae</taxon>
        <taxon>Dothideales</taxon>
        <taxon>Saccotheciaceae</taxon>
        <taxon>Aureobasidium</taxon>
    </lineage>
</organism>
<evidence type="ECO:0000313" key="3">
    <source>
        <dbReference type="EMBL" id="KEQ91531.1"/>
    </source>
</evidence>
<accession>A0A074YXG6</accession>
<keyword evidence="2" id="KW-0732">Signal</keyword>
<protein>
    <submittedName>
        <fullName evidence="3">Uncharacterized protein</fullName>
    </submittedName>
</protein>
<dbReference type="InParanoid" id="A0A074YXG6"/>
<feature type="region of interest" description="Disordered" evidence="1">
    <location>
        <begin position="64"/>
        <end position="107"/>
    </location>
</feature>
<dbReference type="EMBL" id="KL584777">
    <property type="protein sequence ID" value="KEQ91531.1"/>
    <property type="molecule type" value="Genomic_DNA"/>
</dbReference>
<proteinExistence type="predicted"/>
<dbReference type="AlphaFoldDB" id="A0A074YXG6"/>
<sequence>MANFAIPRMWLSVTTPAPVLAVRQVVVPRDAWLGSNCPFAPDKIKWKSRDLIISDEYLAKPEKTSGDWLDDLESQISDEFRDHESEDGKADDSEDESIDATTSESTVVKDTYNQGTAFIVKKKSTERR</sequence>
<feature type="chain" id="PRO_5001704801" evidence="2">
    <location>
        <begin position="22"/>
        <end position="128"/>
    </location>
</feature>
<gene>
    <name evidence="3" type="ORF">AUEXF2481DRAFT_8405</name>
</gene>
<name>A0A074YXG6_AURSE</name>
<dbReference type="OrthoDB" id="10505891at2759"/>
<evidence type="ECO:0000313" key="4">
    <source>
        <dbReference type="Proteomes" id="UP000030641"/>
    </source>
</evidence>
<evidence type="ECO:0000256" key="2">
    <source>
        <dbReference type="SAM" id="SignalP"/>
    </source>
</evidence>
<keyword evidence="4" id="KW-1185">Reference proteome</keyword>
<feature type="compositionally biased region" description="Basic and acidic residues" evidence="1">
    <location>
        <begin position="78"/>
        <end position="91"/>
    </location>
</feature>
<feature type="signal peptide" evidence="2">
    <location>
        <begin position="1"/>
        <end position="21"/>
    </location>
</feature>